<comment type="caution">
    <text evidence="1">The sequence shown here is derived from an EMBL/GenBank/DDBJ whole genome shotgun (WGS) entry which is preliminary data.</text>
</comment>
<accession>A0AAD5THY0</accession>
<dbReference type="EMBL" id="JADGJQ010000036">
    <property type="protein sequence ID" value="KAJ3176990.1"/>
    <property type="molecule type" value="Genomic_DNA"/>
</dbReference>
<dbReference type="AlphaFoldDB" id="A0AAD5THY0"/>
<organism evidence="1 2">
    <name type="scientific">Geranomyces variabilis</name>
    <dbReference type="NCBI Taxonomy" id="109894"/>
    <lineage>
        <taxon>Eukaryota</taxon>
        <taxon>Fungi</taxon>
        <taxon>Fungi incertae sedis</taxon>
        <taxon>Chytridiomycota</taxon>
        <taxon>Chytridiomycota incertae sedis</taxon>
        <taxon>Chytridiomycetes</taxon>
        <taxon>Spizellomycetales</taxon>
        <taxon>Powellomycetaceae</taxon>
        <taxon>Geranomyces</taxon>
    </lineage>
</organism>
<evidence type="ECO:0000313" key="1">
    <source>
        <dbReference type="EMBL" id="KAJ3176990.1"/>
    </source>
</evidence>
<evidence type="ECO:0000313" key="2">
    <source>
        <dbReference type="Proteomes" id="UP001212152"/>
    </source>
</evidence>
<proteinExistence type="predicted"/>
<reference evidence="1" key="1">
    <citation type="submission" date="2020-05" db="EMBL/GenBank/DDBJ databases">
        <title>Phylogenomic resolution of chytrid fungi.</title>
        <authorList>
            <person name="Stajich J.E."/>
            <person name="Amses K."/>
            <person name="Simmons R."/>
            <person name="Seto K."/>
            <person name="Myers J."/>
            <person name="Bonds A."/>
            <person name="Quandt C.A."/>
            <person name="Barry K."/>
            <person name="Liu P."/>
            <person name="Grigoriev I."/>
            <person name="Longcore J.E."/>
            <person name="James T.Y."/>
        </authorList>
    </citation>
    <scope>NUCLEOTIDE SEQUENCE</scope>
    <source>
        <strain evidence="1">JEL0379</strain>
    </source>
</reference>
<dbReference type="Proteomes" id="UP001212152">
    <property type="component" value="Unassembled WGS sequence"/>
</dbReference>
<gene>
    <name evidence="1" type="ORF">HDU87_004706</name>
</gene>
<keyword evidence="2" id="KW-1185">Reference proteome</keyword>
<sequence length="164" mass="18041">MQSESSVTATDTFQAKIKHELPKQNIQATFVAPHSVKLQGETYADITSGAIMIIGKFEKFREYVEKLSRSWEFNIQTIWNASTCEVDLEAVVHAAAKSIPNIRCEYEDGSTCVDMYLQGGGGTLDVPAALMVSYLEAIQRKVQSKTDSILLRQPSADDGDSSDS</sequence>
<protein>
    <submittedName>
        <fullName evidence="1">Uncharacterized protein</fullName>
    </submittedName>
</protein>
<name>A0AAD5THY0_9FUNG</name>